<gene>
    <name evidence="3" type="ORF">CHH67_18730</name>
    <name evidence="2" type="ORF">GNP94_17085</name>
</gene>
<dbReference type="AlphaFoldDB" id="A0A268EL89"/>
<evidence type="ECO:0000313" key="2">
    <source>
        <dbReference type="EMBL" id="MUG67707.1"/>
    </source>
</evidence>
<proteinExistence type="predicted"/>
<reference evidence="2 5" key="2">
    <citation type="submission" date="2019-11" db="EMBL/GenBank/DDBJ databases">
        <title>Draft genome sequences of five Paenibacillus species of dairy origin.</title>
        <authorList>
            <person name="Olajide A.M."/>
            <person name="Chen S."/>
            <person name="Lapointe G."/>
        </authorList>
    </citation>
    <scope>NUCLEOTIDE SEQUENCE [LARGE SCALE GENOMIC DNA]</scope>
    <source>
        <strain evidence="2 5">3CS1</strain>
    </source>
</reference>
<feature type="domain" description="Glycosyltransferase 2-like" evidence="1">
    <location>
        <begin position="58"/>
        <end position="151"/>
    </location>
</feature>
<protein>
    <submittedName>
        <fullName evidence="2">Glycosyltransferase</fullName>
    </submittedName>
</protein>
<dbReference type="InterPro" id="IPR029044">
    <property type="entry name" value="Nucleotide-diphossugar_trans"/>
</dbReference>
<dbReference type="SUPFAM" id="SSF53448">
    <property type="entry name" value="Nucleotide-diphospho-sugar transferases"/>
    <property type="match status" value="1"/>
</dbReference>
<dbReference type="Pfam" id="PF00535">
    <property type="entry name" value="Glycos_transf_2"/>
    <property type="match status" value="1"/>
</dbReference>
<dbReference type="InterPro" id="IPR001173">
    <property type="entry name" value="Glyco_trans_2-like"/>
</dbReference>
<sequence length="230" mass="24449">MNRARSSRGLPPAAEELYEAGFRAGYSLGVRYGRKDRSCLYPGVSLVIPADGSIPDRSIIRQLQACTPQPYELLVAISGAAGGSRHLARSPAVRYIQSSEGSIITAVNQALRAARGEMVAVLASGAAVREGWLHPMTARLQQGDAVHAVYRAEDSLGLEGGYAEPKPSSGAEGVIKGAPSCLLLRREALSMYGHLNESEASIRNSMLAWLLQVPSSNRLCCGADGLVLHH</sequence>
<dbReference type="CDD" id="cd00761">
    <property type="entry name" value="Glyco_tranf_GTA_type"/>
    <property type="match status" value="1"/>
</dbReference>
<dbReference type="Gene3D" id="3.90.550.10">
    <property type="entry name" value="Spore Coat Polysaccharide Biosynthesis Protein SpsA, Chain A"/>
    <property type="match status" value="1"/>
</dbReference>
<dbReference type="RefSeq" id="WP_095266766.1">
    <property type="nucleotide sequence ID" value="NZ_NPBY01000061.1"/>
</dbReference>
<keyword evidence="5" id="KW-1185">Reference proteome</keyword>
<dbReference type="EMBL" id="NPBY01000061">
    <property type="protein sequence ID" value="PAD73874.1"/>
    <property type="molecule type" value="Genomic_DNA"/>
</dbReference>
<organism evidence="3 4">
    <name type="scientific">Paenibacillus campinasensis</name>
    <dbReference type="NCBI Taxonomy" id="66347"/>
    <lineage>
        <taxon>Bacteria</taxon>
        <taxon>Bacillati</taxon>
        <taxon>Bacillota</taxon>
        <taxon>Bacilli</taxon>
        <taxon>Bacillales</taxon>
        <taxon>Paenibacillaceae</taxon>
        <taxon>Paenibacillus</taxon>
    </lineage>
</organism>
<name>A0A268EL89_9BACL</name>
<evidence type="ECO:0000313" key="3">
    <source>
        <dbReference type="EMBL" id="PAD73874.1"/>
    </source>
</evidence>
<evidence type="ECO:0000259" key="1">
    <source>
        <dbReference type="Pfam" id="PF00535"/>
    </source>
</evidence>
<evidence type="ECO:0000313" key="4">
    <source>
        <dbReference type="Proteomes" id="UP000215596"/>
    </source>
</evidence>
<dbReference type="EMBL" id="WOAA01000017">
    <property type="protein sequence ID" value="MUG67707.1"/>
    <property type="molecule type" value="Genomic_DNA"/>
</dbReference>
<accession>A0A268EL89</accession>
<dbReference type="Proteomes" id="UP000435177">
    <property type="component" value="Unassembled WGS sequence"/>
</dbReference>
<evidence type="ECO:0000313" key="5">
    <source>
        <dbReference type="Proteomes" id="UP000435177"/>
    </source>
</evidence>
<comment type="caution">
    <text evidence="3">The sequence shown here is derived from an EMBL/GenBank/DDBJ whole genome shotgun (WGS) entry which is preliminary data.</text>
</comment>
<dbReference type="Proteomes" id="UP000215596">
    <property type="component" value="Unassembled WGS sequence"/>
</dbReference>
<dbReference type="OrthoDB" id="2650198at2"/>
<reference evidence="3 4" key="1">
    <citation type="submission" date="2017-07" db="EMBL/GenBank/DDBJ databases">
        <title>Isolation and whole genome analysis of endospore-forming bacteria from heroin.</title>
        <authorList>
            <person name="Kalinowski J."/>
            <person name="Ahrens B."/>
            <person name="Al-Dilaimi A."/>
            <person name="Winkler A."/>
            <person name="Wibberg D."/>
            <person name="Schleenbecker U."/>
            <person name="Ruckert C."/>
            <person name="Wolfel R."/>
            <person name="Grass G."/>
        </authorList>
    </citation>
    <scope>NUCLEOTIDE SEQUENCE [LARGE SCALE GENOMIC DNA]</scope>
    <source>
        <strain evidence="3 4">7537-G1</strain>
    </source>
</reference>